<organism evidence="6 7">
    <name type="scientific">Litchfieldia luteola</name>
    <dbReference type="NCBI Taxonomy" id="682179"/>
    <lineage>
        <taxon>Bacteria</taxon>
        <taxon>Bacillati</taxon>
        <taxon>Bacillota</taxon>
        <taxon>Bacilli</taxon>
        <taxon>Bacillales</taxon>
        <taxon>Bacillaceae</taxon>
        <taxon>Litchfieldia</taxon>
    </lineage>
</organism>
<comment type="caution">
    <text evidence="6">The sequence shown here is derived from an EMBL/GenBank/DDBJ whole genome shotgun (WGS) entry which is preliminary data.</text>
</comment>
<keyword evidence="3" id="KW-0479">Metal-binding</keyword>
<keyword evidence="4" id="KW-0378">Hydrolase</keyword>
<keyword evidence="7" id="KW-1185">Reference proteome</keyword>
<dbReference type="Gene3D" id="3.40.190.80">
    <property type="match status" value="1"/>
</dbReference>
<dbReference type="InterPro" id="IPR020583">
    <property type="entry name" value="Inositol_monoP_metal-BS"/>
</dbReference>
<dbReference type="InterPro" id="IPR020552">
    <property type="entry name" value="Inositol_monoPase_Li-sen"/>
</dbReference>
<comment type="cofactor">
    <cofactor evidence="1">
        <name>Mg(2+)</name>
        <dbReference type="ChEBI" id="CHEBI:18420"/>
    </cofactor>
</comment>
<reference evidence="6 7" key="1">
    <citation type="submission" date="2020-10" db="EMBL/GenBank/DDBJ databases">
        <title>Bacillus sp. HD4P25, an endophyte from a halophyte.</title>
        <authorList>
            <person name="Sun J.-Q."/>
        </authorList>
    </citation>
    <scope>NUCLEOTIDE SEQUENCE [LARGE SCALE GENOMIC DNA]</scope>
    <source>
        <strain evidence="6 7">YIM 93174</strain>
    </source>
</reference>
<dbReference type="Pfam" id="PF00459">
    <property type="entry name" value="Inositol_P"/>
    <property type="match status" value="1"/>
</dbReference>
<keyword evidence="5" id="KW-0460">Magnesium</keyword>
<dbReference type="PRINTS" id="PR00377">
    <property type="entry name" value="IMPHPHTASES"/>
</dbReference>
<evidence type="ECO:0000256" key="5">
    <source>
        <dbReference type="ARBA" id="ARBA00022842"/>
    </source>
</evidence>
<evidence type="ECO:0000256" key="4">
    <source>
        <dbReference type="ARBA" id="ARBA00022801"/>
    </source>
</evidence>
<dbReference type="RefSeq" id="WP_193538234.1">
    <property type="nucleotide sequence ID" value="NZ_JADCLJ010000022.1"/>
</dbReference>
<comment type="pathway">
    <text evidence="2">Polyol metabolism; myo-inositol biosynthesis; myo-inositol from D-glucose 6-phosphate: step 2/2.</text>
</comment>
<accession>A0ABR9QLZ9</accession>
<dbReference type="PANTHER" id="PTHR20854:SF4">
    <property type="entry name" value="INOSITOL-1-MONOPHOSPHATASE-RELATED"/>
    <property type="match status" value="1"/>
</dbReference>
<name>A0ABR9QLZ9_9BACI</name>
<protein>
    <submittedName>
        <fullName evidence="6">Inositol monophosphatase family protein</fullName>
    </submittedName>
</protein>
<dbReference type="Gene3D" id="3.30.540.10">
    <property type="entry name" value="Fructose-1,6-Bisphosphatase, subunit A, domain 1"/>
    <property type="match status" value="1"/>
</dbReference>
<evidence type="ECO:0000256" key="2">
    <source>
        <dbReference type="ARBA" id="ARBA00005152"/>
    </source>
</evidence>
<dbReference type="SUPFAM" id="SSF56655">
    <property type="entry name" value="Carbohydrate phosphatase"/>
    <property type="match status" value="1"/>
</dbReference>
<gene>
    <name evidence="6" type="ORF">IMZ08_15875</name>
</gene>
<dbReference type="PROSITE" id="PS00629">
    <property type="entry name" value="IMP_1"/>
    <property type="match status" value="1"/>
</dbReference>
<dbReference type="PRINTS" id="PR00378">
    <property type="entry name" value="LIIMPHPHTASE"/>
</dbReference>
<dbReference type="Proteomes" id="UP001516662">
    <property type="component" value="Unassembled WGS sequence"/>
</dbReference>
<dbReference type="CDD" id="cd01637">
    <property type="entry name" value="IMPase_like"/>
    <property type="match status" value="1"/>
</dbReference>
<dbReference type="EMBL" id="JADCLJ010000022">
    <property type="protein sequence ID" value="MBE4909530.1"/>
    <property type="molecule type" value="Genomic_DNA"/>
</dbReference>
<dbReference type="InterPro" id="IPR000760">
    <property type="entry name" value="Inositol_monophosphatase-like"/>
</dbReference>
<evidence type="ECO:0000313" key="6">
    <source>
        <dbReference type="EMBL" id="MBE4909530.1"/>
    </source>
</evidence>
<evidence type="ECO:0000256" key="1">
    <source>
        <dbReference type="ARBA" id="ARBA00001946"/>
    </source>
</evidence>
<evidence type="ECO:0000313" key="7">
    <source>
        <dbReference type="Proteomes" id="UP001516662"/>
    </source>
</evidence>
<sequence>MNWNEIYETAKAWTLEAGEILRNATKETVKVEYKTSAADLVTQKDKEIEQFFIDRIATNYPEHFLLGEEGLASDQEYDPNQEIVWIVDPIDGTTNFVHQKRNFAISVGIYEFGNPKIGFVYDPVADELFHAQVGQGAYLNNQLLPRLPQKTLEEANISINQLWLVPNRYVDYTIFTSMIQKARGTRYIGSAALEIAYVASGRLDTYIDFRLSSWDIAGGMVILGEVDGLMKTVDDKDIDVFSPGITYFSNKHVLDEVYQNVNKK</sequence>
<dbReference type="PANTHER" id="PTHR20854">
    <property type="entry name" value="INOSITOL MONOPHOSPHATASE"/>
    <property type="match status" value="1"/>
</dbReference>
<proteinExistence type="predicted"/>
<evidence type="ECO:0000256" key="3">
    <source>
        <dbReference type="ARBA" id="ARBA00022723"/>
    </source>
</evidence>